<gene>
    <name evidence="7" type="ORF">AB6A40_003153</name>
</gene>
<reference evidence="7 8" key="1">
    <citation type="submission" date="2024-08" db="EMBL/GenBank/DDBJ databases">
        <title>Gnathostoma spinigerum genome.</title>
        <authorList>
            <person name="Gonzalez-Bertolin B."/>
            <person name="Monzon S."/>
            <person name="Zaballos A."/>
            <person name="Jimenez P."/>
            <person name="Dekumyoy P."/>
            <person name="Varona S."/>
            <person name="Cuesta I."/>
            <person name="Sumanam S."/>
            <person name="Adisakwattana P."/>
            <person name="Gasser R.B."/>
            <person name="Hernandez-Gonzalez A."/>
            <person name="Young N.D."/>
            <person name="Perteguer M.J."/>
        </authorList>
    </citation>
    <scope>NUCLEOTIDE SEQUENCE [LARGE SCALE GENOMIC DNA]</scope>
    <source>
        <strain evidence="7">AL3</strain>
        <tissue evidence="7">Liver</tissue>
    </source>
</reference>
<evidence type="ECO:0000256" key="5">
    <source>
        <dbReference type="ARBA" id="ARBA00022695"/>
    </source>
</evidence>
<evidence type="ECO:0000313" key="7">
    <source>
        <dbReference type="EMBL" id="MFH4976444.1"/>
    </source>
</evidence>
<comment type="similarity">
    <text evidence="2">Belongs to the UDPGP type 1 family.</text>
</comment>
<evidence type="ECO:0000256" key="4">
    <source>
        <dbReference type="ARBA" id="ARBA00022679"/>
    </source>
</evidence>
<sequence length="485" mass="54996">MGSLLSSLSHNDTDDGRSQLESYVGIKQQHLLKYWDELNSEEKKDFAKQLRSIDICEAENFFEKSAIPKKLGKLEPIDLDHTAIRKNIPEEKLTEYFNIALDAIAENKVAAVVLAGGQASRLGAKEPKGTLGLGIEEYEAYNSLLGIQAGRIVRLQNLAQTKHSNKEFRIQWLIMTSEATYAATRRFIEANVDMWKMNRDQITIFNQAQLPCFDFDGKIILADKGRMATAPNGNGGLYDALLPYLNILREKGVRYFHVYCVDNILCRVVDPHFMGFCIANDADCAAKVVEKTDPAEEVGVVCRDEGITKVVEYSEIPAETASARDEDGRLIFRAGNIANHYFTIDFLDKVCGDITAQLPYHRACKKIPYVSDDGVIIKPEEANGIKLERFVFDIFMHSTNFFIWEVKREEEFSPLKNADSAEKDCRSSCVRDLYSEHRRWLTEKGAQIEGDGRVLIHPLRSYCGEDLDDFKDTDVVTPYFIDQRL</sequence>
<dbReference type="EC" id="2.7.7.23" evidence="3"/>
<evidence type="ECO:0000256" key="2">
    <source>
        <dbReference type="ARBA" id="ARBA00010401"/>
    </source>
</evidence>
<dbReference type="InterPro" id="IPR039741">
    <property type="entry name" value="UDP-sugar_pyrophosphorylase"/>
</dbReference>
<dbReference type="PANTHER" id="PTHR11952:SF2">
    <property type="entry name" value="LD24639P"/>
    <property type="match status" value="1"/>
</dbReference>
<protein>
    <recommendedName>
        <fullName evidence="3">UDP-N-acetylglucosamine diphosphorylase</fullName>
        <ecNumber evidence="3">2.7.7.23</ecNumber>
    </recommendedName>
</protein>
<dbReference type="PANTHER" id="PTHR11952">
    <property type="entry name" value="UDP- GLUCOSE PYROPHOSPHORYLASE"/>
    <property type="match status" value="1"/>
</dbReference>
<dbReference type="Gene3D" id="3.90.550.10">
    <property type="entry name" value="Spore Coat Polysaccharide Biosynthesis Protein SpsA, Chain A"/>
    <property type="match status" value="1"/>
</dbReference>
<keyword evidence="8" id="KW-1185">Reference proteome</keyword>
<evidence type="ECO:0000256" key="6">
    <source>
        <dbReference type="ARBA" id="ARBA00048493"/>
    </source>
</evidence>
<evidence type="ECO:0000313" key="8">
    <source>
        <dbReference type="Proteomes" id="UP001608902"/>
    </source>
</evidence>
<keyword evidence="4" id="KW-0808">Transferase</keyword>
<dbReference type="InterPro" id="IPR029044">
    <property type="entry name" value="Nucleotide-diphossugar_trans"/>
</dbReference>
<organism evidence="7 8">
    <name type="scientific">Gnathostoma spinigerum</name>
    <dbReference type="NCBI Taxonomy" id="75299"/>
    <lineage>
        <taxon>Eukaryota</taxon>
        <taxon>Metazoa</taxon>
        <taxon>Ecdysozoa</taxon>
        <taxon>Nematoda</taxon>
        <taxon>Chromadorea</taxon>
        <taxon>Rhabditida</taxon>
        <taxon>Spirurina</taxon>
        <taxon>Gnathostomatomorpha</taxon>
        <taxon>Gnathostomatoidea</taxon>
        <taxon>Gnathostomatidae</taxon>
        <taxon>Gnathostoma</taxon>
    </lineage>
</organism>
<dbReference type="CDD" id="cd04193">
    <property type="entry name" value="UDPGlcNAc_PPase"/>
    <property type="match status" value="1"/>
</dbReference>
<comment type="pathway">
    <text evidence="1">Nucleotide-sugar biosynthesis; UDP-N-acetyl-alpha-D-glucosamine biosynthesis; UDP-N-acetyl-alpha-D-glucosamine from N-acetyl-alpha-D-glucosamine 1-phosphate: step 1/1.</text>
</comment>
<evidence type="ECO:0000256" key="3">
    <source>
        <dbReference type="ARBA" id="ARBA00012457"/>
    </source>
</evidence>
<dbReference type="AlphaFoldDB" id="A0ABD6EGH9"/>
<dbReference type="InterPro" id="IPR002618">
    <property type="entry name" value="UDPGP_fam"/>
</dbReference>
<dbReference type="Pfam" id="PF01704">
    <property type="entry name" value="UDPGP"/>
    <property type="match status" value="1"/>
</dbReference>
<accession>A0ABD6EGH9</accession>
<proteinExistence type="inferred from homology"/>
<dbReference type="SUPFAM" id="SSF53448">
    <property type="entry name" value="Nucleotide-diphospho-sugar transferases"/>
    <property type="match status" value="1"/>
</dbReference>
<keyword evidence="5" id="KW-0548">Nucleotidyltransferase</keyword>
<comment type="catalytic activity">
    <reaction evidence="6">
        <text>N-acetyl-alpha-D-glucosamine 1-phosphate + UTP + H(+) = UDP-N-acetyl-alpha-D-glucosamine + diphosphate</text>
        <dbReference type="Rhea" id="RHEA:13509"/>
        <dbReference type="ChEBI" id="CHEBI:15378"/>
        <dbReference type="ChEBI" id="CHEBI:33019"/>
        <dbReference type="ChEBI" id="CHEBI:46398"/>
        <dbReference type="ChEBI" id="CHEBI:57705"/>
        <dbReference type="ChEBI" id="CHEBI:57776"/>
        <dbReference type="EC" id="2.7.7.23"/>
    </reaction>
</comment>
<dbReference type="GO" id="GO:0003977">
    <property type="term" value="F:UDP-N-acetylglucosamine diphosphorylase activity"/>
    <property type="evidence" value="ECO:0007669"/>
    <property type="project" value="UniProtKB-EC"/>
</dbReference>
<name>A0ABD6EGH9_9BILA</name>
<comment type="caution">
    <text evidence="7">The sequence shown here is derived from an EMBL/GenBank/DDBJ whole genome shotgun (WGS) entry which is preliminary data.</text>
</comment>
<evidence type="ECO:0000256" key="1">
    <source>
        <dbReference type="ARBA" id="ARBA00005208"/>
    </source>
</evidence>
<dbReference type="Proteomes" id="UP001608902">
    <property type="component" value="Unassembled WGS sequence"/>
</dbReference>
<dbReference type="EMBL" id="JBGFUD010001560">
    <property type="protein sequence ID" value="MFH4976444.1"/>
    <property type="molecule type" value="Genomic_DNA"/>
</dbReference>